<dbReference type="EMBL" id="RCDD01000008">
    <property type="protein sequence ID" value="RLK54013.1"/>
    <property type="molecule type" value="Genomic_DNA"/>
</dbReference>
<keyword evidence="3" id="KW-1185">Reference proteome</keyword>
<name>A0A421AVS5_9PSEU</name>
<dbReference type="InterPro" id="IPR036894">
    <property type="entry name" value="YbaB-like_sf"/>
</dbReference>
<proteinExistence type="predicted"/>
<dbReference type="Gene3D" id="3.30.1310.10">
    <property type="entry name" value="Nucleoid-associated protein YbaB-like domain"/>
    <property type="match status" value="1"/>
</dbReference>
<evidence type="ECO:0000313" key="2">
    <source>
        <dbReference type="EMBL" id="RLK54013.1"/>
    </source>
</evidence>
<organism evidence="2 3">
    <name type="scientific">Actinokineospora cianjurensis</name>
    <dbReference type="NCBI Taxonomy" id="585224"/>
    <lineage>
        <taxon>Bacteria</taxon>
        <taxon>Bacillati</taxon>
        <taxon>Actinomycetota</taxon>
        <taxon>Actinomycetes</taxon>
        <taxon>Pseudonocardiales</taxon>
        <taxon>Pseudonocardiaceae</taxon>
        <taxon>Actinokineospora</taxon>
    </lineage>
</organism>
<reference evidence="2 3" key="1">
    <citation type="submission" date="2018-10" db="EMBL/GenBank/DDBJ databases">
        <title>Genomic Encyclopedia of Archaeal and Bacterial Type Strains, Phase II (KMG-II): from individual species to whole genera.</title>
        <authorList>
            <person name="Goeker M."/>
        </authorList>
    </citation>
    <scope>NUCLEOTIDE SEQUENCE [LARGE SCALE GENOMIC DNA]</scope>
    <source>
        <strain evidence="2 3">DSM 45657</strain>
    </source>
</reference>
<evidence type="ECO:0000256" key="1">
    <source>
        <dbReference type="SAM" id="MobiDB-lite"/>
    </source>
</evidence>
<gene>
    <name evidence="2" type="ORF">CLV68_6014</name>
</gene>
<keyword evidence="2" id="KW-0238">DNA-binding</keyword>
<dbReference type="GO" id="GO:0003677">
    <property type="term" value="F:DNA binding"/>
    <property type="evidence" value="ECO:0007669"/>
    <property type="project" value="UniProtKB-KW"/>
</dbReference>
<dbReference type="Proteomes" id="UP000282454">
    <property type="component" value="Unassembled WGS sequence"/>
</dbReference>
<feature type="region of interest" description="Disordered" evidence="1">
    <location>
        <begin position="103"/>
        <end position="137"/>
    </location>
</feature>
<dbReference type="RefSeq" id="WP_147460216.1">
    <property type="nucleotide sequence ID" value="NZ_RCDD01000008.1"/>
</dbReference>
<accession>A0A421AVS5</accession>
<dbReference type="OrthoDB" id="3695284at2"/>
<sequence>MTWPDRDPVALADTQLALDELRSRAADLTTRLSTDRVTESSPDGSVTVTLSLTGALIDLTLNHRACALGPTRLTATILQTTAAAQVRATHQVAAAVSPFAPEALHLITHHHPPHRPPPNPPNPPNPTSPSPFLLPSP</sequence>
<protein>
    <submittedName>
        <fullName evidence="2">YbaB/EbfC DNA-binding family protein</fullName>
    </submittedName>
</protein>
<dbReference type="InterPro" id="IPR004401">
    <property type="entry name" value="YbaB/EbfC"/>
</dbReference>
<dbReference type="Pfam" id="PF02575">
    <property type="entry name" value="YbaB_DNA_bd"/>
    <property type="match status" value="1"/>
</dbReference>
<comment type="caution">
    <text evidence="2">The sequence shown here is derived from an EMBL/GenBank/DDBJ whole genome shotgun (WGS) entry which is preliminary data.</text>
</comment>
<feature type="non-terminal residue" evidence="2">
    <location>
        <position position="137"/>
    </location>
</feature>
<feature type="compositionally biased region" description="Pro residues" evidence="1">
    <location>
        <begin position="115"/>
        <end position="137"/>
    </location>
</feature>
<dbReference type="AlphaFoldDB" id="A0A421AVS5"/>
<evidence type="ECO:0000313" key="3">
    <source>
        <dbReference type="Proteomes" id="UP000282454"/>
    </source>
</evidence>